<proteinExistence type="predicted"/>
<gene>
    <name evidence="1" type="ORF">VFH_IV093160</name>
</gene>
<dbReference type="EMBL" id="OX451739">
    <property type="protein sequence ID" value="CAI8608585.1"/>
    <property type="molecule type" value="Genomic_DNA"/>
</dbReference>
<sequence>MYNRRTVGRKGFTPGYWFWTSHGEEAPQMNVDVDMDSNTLPYSSQEDIRFDDADLNDQNFVQNEELPPNSEATEMYDMLNSTHQPAAQIRITLHICVKPC</sequence>
<dbReference type="AlphaFoldDB" id="A0AAV1AD46"/>
<evidence type="ECO:0000313" key="2">
    <source>
        <dbReference type="Proteomes" id="UP001157006"/>
    </source>
</evidence>
<accession>A0AAV1AD46</accession>
<evidence type="ECO:0000313" key="1">
    <source>
        <dbReference type="EMBL" id="CAI8608585.1"/>
    </source>
</evidence>
<protein>
    <submittedName>
        <fullName evidence="1">Uncharacterized protein</fullName>
    </submittedName>
</protein>
<name>A0AAV1AD46_VICFA</name>
<reference evidence="1 2" key="1">
    <citation type="submission" date="2023-01" db="EMBL/GenBank/DDBJ databases">
        <authorList>
            <person name="Kreplak J."/>
        </authorList>
    </citation>
    <scope>NUCLEOTIDE SEQUENCE [LARGE SCALE GENOMIC DNA]</scope>
</reference>
<keyword evidence="2" id="KW-1185">Reference proteome</keyword>
<organism evidence="1 2">
    <name type="scientific">Vicia faba</name>
    <name type="common">Broad bean</name>
    <name type="synonym">Faba vulgaris</name>
    <dbReference type="NCBI Taxonomy" id="3906"/>
    <lineage>
        <taxon>Eukaryota</taxon>
        <taxon>Viridiplantae</taxon>
        <taxon>Streptophyta</taxon>
        <taxon>Embryophyta</taxon>
        <taxon>Tracheophyta</taxon>
        <taxon>Spermatophyta</taxon>
        <taxon>Magnoliopsida</taxon>
        <taxon>eudicotyledons</taxon>
        <taxon>Gunneridae</taxon>
        <taxon>Pentapetalae</taxon>
        <taxon>rosids</taxon>
        <taxon>fabids</taxon>
        <taxon>Fabales</taxon>
        <taxon>Fabaceae</taxon>
        <taxon>Papilionoideae</taxon>
        <taxon>50 kb inversion clade</taxon>
        <taxon>NPAAA clade</taxon>
        <taxon>Hologalegina</taxon>
        <taxon>IRL clade</taxon>
        <taxon>Fabeae</taxon>
        <taxon>Vicia</taxon>
    </lineage>
</organism>
<dbReference type="Proteomes" id="UP001157006">
    <property type="component" value="Chromosome 4"/>
</dbReference>